<feature type="non-terminal residue" evidence="2">
    <location>
        <position position="1"/>
    </location>
</feature>
<evidence type="ECO:0000313" key="3">
    <source>
        <dbReference type="Proteomes" id="UP001227543"/>
    </source>
</evidence>
<comment type="caution">
    <text evidence="2">The sequence shown here is derived from an EMBL/GenBank/DDBJ whole genome shotgun (WGS) entry which is preliminary data.</text>
</comment>
<protein>
    <submittedName>
        <fullName evidence="2">Uncharacterized protein</fullName>
    </submittedName>
</protein>
<evidence type="ECO:0000313" key="2">
    <source>
        <dbReference type="EMBL" id="KAK1503047.1"/>
    </source>
</evidence>
<proteinExistence type="predicted"/>
<dbReference type="RefSeq" id="XP_060384435.1">
    <property type="nucleotide sequence ID" value="XM_060521066.1"/>
</dbReference>
<sequence length="111" mass="12697">RCLNYVSLNPTGGVVPESRWHPPPGSVPCPLPPIPSVPLTPADRSRNYREFQLRSNEKSDSSMSWNPYMCNTCPHSQQYEKEIIRPKLRFPTTPRRRRTKPPACMPSPHTS</sequence>
<feature type="region of interest" description="Disordered" evidence="1">
    <location>
        <begin position="86"/>
        <end position="111"/>
    </location>
</feature>
<name>A0ABQ9RG69_9PEZI</name>
<organism evidence="2 3">
    <name type="scientific">Colletotrichum tamarilloi</name>
    <dbReference type="NCBI Taxonomy" id="1209934"/>
    <lineage>
        <taxon>Eukaryota</taxon>
        <taxon>Fungi</taxon>
        <taxon>Dikarya</taxon>
        <taxon>Ascomycota</taxon>
        <taxon>Pezizomycotina</taxon>
        <taxon>Sordariomycetes</taxon>
        <taxon>Hypocreomycetidae</taxon>
        <taxon>Glomerellales</taxon>
        <taxon>Glomerellaceae</taxon>
        <taxon>Colletotrichum</taxon>
        <taxon>Colletotrichum acutatum species complex</taxon>
    </lineage>
</organism>
<reference evidence="2 3" key="1">
    <citation type="submission" date="2016-10" db="EMBL/GenBank/DDBJ databases">
        <title>The genome sequence of Colletotrichum fioriniae PJ7.</title>
        <authorList>
            <person name="Baroncelli R."/>
        </authorList>
    </citation>
    <scope>NUCLEOTIDE SEQUENCE [LARGE SCALE GENOMIC DNA]</scope>
    <source>
        <strain evidence="2 3">Tom-12</strain>
    </source>
</reference>
<evidence type="ECO:0000256" key="1">
    <source>
        <dbReference type="SAM" id="MobiDB-lite"/>
    </source>
</evidence>
<dbReference type="GeneID" id="85405304"/>
<keyword evidence="3" id="KW-1185">Reference proteome</keyword>
<dbReference type="EMBL" id="MLFU01000012">
    <property type="protein sequence ID" value="KAK1503047.1"/>
    <property type="molecule type" value="Genomic_DNA"/>
</dbReference>
<gene>
    <name evidence="2" type="ORF">CTAM01_05036</name>
</gene>
<dbReference type="Proteomes" id="UP001227543">
    <property type="component" value="Unassembled WGS sequence"/>
</dbReference>
<accession>A0ABQ9RG69</accession>